<proteinExistence type="predicted"/>
<dbReference type="HOGENOM" id="CLU_2040744_0_0_1"/>
<organism evidence="1 2">
    <name type="scientific">Megaselia scalaris</name>
    <name type="common">Humpbacked fly</name>
    <name type="synonym">Phora scalaris</name>
    <dbReference type="NCBI Taxonomy" id="36166"/>
    <lineage>
        <taxon>Eukaryota</taxon>
        <taxon>Metazoa</taxon>
        <taxon>Ecdysozoa</taxon>
        <taxon>Arthropoda</taxon>
        <taxon>Hexapoda</taxon>
        <taxon>Insecta</taxon>
        <taxon>Pterygota</taxon>
        <taxon>Neoptera</taxon>
        <taxon>Endopterygota</taxon>
        <taxon>Diptera</taxon>
        <taxon>Brachycera</taxon>
        <taxon>Muscomorpha</taxon>
        <taxon>Platypezoidea</taxon>
        <taxon>Phoridae</taxon>
        <taxon>Megaseliini</taxon>
        <taxon>Megaselia</taxon>
    </lineage>
</organism>
<keyword evidence="2" id="KW-1185">Reference proteome</keyword>
<name>T1GPQ2_MEGSC</name>
<accession>T1GPQ2</accession>
<dbReference type="EnsemblMetazoa" id="MESCA005591-RA">
    <property type="protein sequence ID" value="MESCA005591-PA"/>
    <property type="gene ID" value="MESCA005591"/>
</dbReference>
<evidence type="ECO:0000313" key="2">
    <source>
        <dbReference type="Proteomes" id="UP000015102"/>
    </source>
</evidence>
<reference evidence="1" key="2">
    <citation type="submission" date="2015-06" db="UniProtKB">
        <authorList>
            <consortium name="EnsemblMetazoa"/>
        </authorList>
    </citation>
    <scope>IDENTIFICATION</scope>
</reference>
<sequence>MIPNIPISEMLPRCIKSDFRIYADQVNHHIPNPMNPNTITCLLNIAYCKVMKDLIPELDTELGHPQLPIQDRSSVIVAGTISDKLQTMTGFPQGDAPSCSSFNILFQMIMISANRFLVRFP</sequence>
<dbReference type="EMBL" id="CAQQ02024531">
    <property type="status" value="NOT_ANNOTATED_CDS"/>
    <property type="molecule type" value="Genomic_DNA"/>
</dbReference>
<protein>
    <submittedName>
        <fullName evidence="1">Uncharacterized protein</fullName>
    </submittedName>
</protein>
<reference evidence="2" key="1">
    <citation type="submission" date="2013-02" db="EMBL/GenBank/DDBJ databases">
        <authorList>
            <person name="Hughes D."/>
        </authorList>
    </citation>
    <scope>NUCLEOTIDE SEQUENCE</scope>
    <source>
        <strain>Durham</strain>
        <strain evidence="2">NC isolate 2 -- Noor lab</strain>
    </source>
</reference>
<dbReference type="EMBL" id="CAQQ02024530">
    <property type="status" value="NOT_ANNOTATED_CDS"/>
    <property type="molecule type" value="Genomic_DNA"/>
</dbReference>
<dbReference type="AlphaFoldDB" id="T1GPQ2"/>
<dbReference type="Proteomes" id="UP000015102">
    <property type="component" value="Unassembled WGS sequence"/>
</dbReference>
<evidence type="ECO:0000313" key="1">
    <source>
        <dbReference type="EnsemblMetazoa" id="MESCA005591-PA"/>
    </source>
</evidence>